<dbReference type="InterPro" id="IPR010679">
    <property type="entry name" value="DUF1254"/>
</dbReference>
<organism evidence="3 4">
    <name type="scientific">Nocardia flavorosea</name>
    <dbReference type="NCBI Taxonomy" id="53429"/>
    <lineage>
        <taxon>Bacteria</taxon>
        <taxon>Bacillati</taxon>
        <taxon>Actinomycetota</taxon>
        <taxon>Actinomycetes</taxon>
        <taxon>Mycobacteriales</taxon>
        <taxon>Nocardiaceae</taxon>
        <taxon>Nocardia</taxon>
    </lineage>
</organism>
<dbReference type="Gene3D" id="2.60.40.1610">
    <property type="entry name" value="Domain of unknown function DUF1254"/>
    <property type="match status" value="1"/>
</dbReference>
<evidence type="ECO:0000313" key="3">
    <source>
        <dbReference type="EMBL" id="NKY59947.1"/>
    </source>
</evidence>
<dbReference type="InterPro" id="IPR010621">
    <property type="entry name" value="DUF1214"/>
</dbReference>
<dbReference type="Proteomes" id="UP000570678">
    <property type="component" value="Unassembled WGS sequence"/>
</dbReference>
<protein>
    <submittedName>
        <fullName evidence="3">DUF1254 domain-containing protein</fullName>
    </submittedName>
</protein>
<name>A0A846YLE7_9NOCA</name>
<dbReference type="Pfam" id="PF06742">
    <property type="entry name" value="DUF1214"/>
    <property type="match status" value="1"/>
</dbReference>
<gene>
    <name evidence="3" type="ORF">HGA15_28130</name>
</gene>
<dbReference type="PANTHER" id="PTHR36509">
    <property type="entry name" value="BLL3101 PROTEIN"/>
    <property type="match status" value="1"/>
</dbReference>
<dbReference type="SUPFAM" id="SSF160935">
    <property type="entry name" value="VPA0735-like"/>
    <property type="match status" value="1"/>
</dbReference>
<accession>A0A846YLE7</accession>
<dbReference type="InterPro" id="IPR037050">
    <property type="entry name" value="DUF1254_sf"/>
</dbReference>
<feature type="domain" description="DUF1214" evidence="1">
    <location>
        <begin position="340"/>
        <end position="447"/>
    </location>
</feature>
<evidence type="ECO:0000259" key="1">
    <source>
        <dbReference type="Pfam" id="PF06742"/>
    </source>
</evidence>
<dbReference type="InterPro" id="IPR037049">
    <property type="entry name" value="DUF1214_C_sf"/>
</dbReference>
<feature type="domain" description="DUF1254" evidence="2">
    <location>
        <begin position="85"/>
        <end position="210"/>
    </location>
</feature>
<dbReference type="RefSeq" id="WP_062979845.1">
    <property type="nucleotide sequence ID" value="NZ_JAAXOT010000019.1"/>
</dbReference>
<dbReference type="EMBL" id="JAAXOT010000019">
    <property type="protein sequence ID" value="NKY59947.1"/>
    <property type="molecule type" value="Genomic_DNA"/>
</dbReference>
<dbReference type="Gene3D" id="2.60.120.600">
    <property type="entry name" value="Domain of unknown function DUF1214, C-terminal domain"/>
    <property type="match status" value="1"/>
</dbReference>
<dbReference type="PANTHER" id="PTHR36509:SF2">
    <property type="entry name" value="BLL3101 PROTEIN"/>
    <property type="match status" value="1"/>
</dbReference>
<evidence type="ECO:0000313" key="4">
    <source>
        <dbReference type="Proteomes" id="UP000570678"/>
    </source>
</evidence>
<comment type="caution">
    <text evidence="3">The sequence shown here is derived from an EMBL/GenBank/DDBJ whole genome shotgun (WGS) entry which is preliminary data.</text>
</comment>
<evidence type="ECO:0000259" key="2">
    <source>
        <dbReference type="Pfam" id="PF06863"/>
    </source>
</evidence>
<proteinExistence type="predicted"/>
<sequence>MPSGRDENDLSPSVIGGVRTYEPAAADQLTASPRPDITPAGVGGREVLARTLTLQAVVYGLPSVYQYASMCAQCAPGGDDLWSLNEFSHSREPAGPNYRAFRVPNVDTLYSNAWLDLTHGPALLELPGFGHRYYTLNFLDAYSNASNISARTHPGHSRFLIATTDWTGPVPSGYTVFRVATPLMWILLRIQVFGPGDLPNVHRLQDAVHIHHDGDLRRSWPVLDQARVETSPEAFLRALDISLRINGTPTGDAAHIKQFRALGICAADRVPGELDEPSRQGMRAGFADALALLAESRSLLGEPVGTGWTQVLDKGAHGDNFLARAVMNFVGLAANVVEENCSYNTYVDATGEPLTGAGDRAYRIDLAGPPPAEAFWSITLYEADTGRLYDAPEGRYAVGSGTGPERLSPSEGPALITVSSAPPADESTWLPCPPHPFFLVLRMYQPMAAATTGGWKPPPVHRTDPGL</sequence>
<keyword evidence="4" id="KW-1185">Reference proteome</keyword>
<dbReference type="AlphaFoldDB" id="A0A846YLE7"/>
<reference evidence="3 4" key="1">
    <citation type="submission" date="2020-04" db="EMBL/GenBank/DDBJ databases">
        <title>MicrobeNet Type strains.</title>
        <authorList>
            <person name="Nicholson A.C."/>
        </authorList>
    </citation>
    <scope>NUCLEOTIDE SEQUENCE [LARGE SCALE GENOMIC DNA]</scope>
    <source>
        <strain evidence="3 4">JCM 3332</strain>
    </source>
</reference>
<dbReference type="Pfam" id="PF06863">
    <property type="entry name" value="DUF1254"/>
    <property type="match status" value="1"/>
</dbReference>